<dbReference type="Pfam" id="PF00512">
    <property type="entry name" value="HisKA"/>
    <property type="match status" value="1"/>
</dbReference>
<feature type="domain" description="PAS" evidence="12">
    <location>
        <begin position="346"/>
        <end position="389"/>
    </location>
</feature>
<dbReference type="SMART" id="SM00387">
    <property type="entry name" value="HATPase_c"/>
    <property type="match status" value="1"/>
</dbReference>
<feature type="domain" description="Histidine kinase" evidence="11">
    <location>
        <begin position="625"/>
        <end position="846"/>
    </location>
</feature>
<evidence type="ECO:0000256" key="2">
    <source>
        <dbReference type="ARBA" id="ARBA00004370"/>
    </source>
</evidence>
<dbReference type="InterPro" id="IPR036097">
    <property type="entry name" value="HisK_dim/P_sf"/>
</dbReference>
<comment type="subcellular location">
    <subcellularLocation>
        <location evidence="2">Membrane</location>
    </subcellularLocation>
</comment>
<evidence type="ECO:0000259" key="13">
    <source>
        <dbReference type="PROSITE" id="PS50839"/>
    </source>
</evidence>
<dbReference type="SMART" id="SM01079">
    <property type="entry name" value="CHASE"/>
    <property type="match status" value="1"/>
</dbReference>
<dbReference type="InterPro" id="IPR006189">
    <property type="entry name" value="CHASE_dom"/>
</dbReference>
<dbReference type="SMART" id="SM00388">
    <property type="entry name" value="HisKA"/>
    <property type="match status" value="1"/>
</dbReference>
<evidence type="ECO:0000256" key="1">
    <source>
        <dbReference type="ARBA" id="ARBA00000085"/>
    </source>
</evidence>
<dbReference type="SMART" id="SM00091">
    <property type="entry name" value="PAS"/>
    <property type="match status" value="2"/>
</dbReference>
<dbReference type="EC" id="2.7.13.3" evidence="3"/>
<dbReference type="AlphaFoldDB" id="A0A3B0W305"/>
<dbReference type="PANTHER" id="PTHR43047">
    <property type="entry name" value="TWO-COMPONENT HISTIDINE PROTEIN KINASE"/>
    <property type="match status" value="1"/>
</dbReference>
<dbReference type="Gene3D" id="3.30.450.20">
    <property type="entry name" value="PAS domain"/>
    <property type="match status" value="2"/>
</dbReference>
<organism evidence="14">
    <name type="scientific">hydrothermal vent metagenome</name>
    <dbReference type="NCBI Taxonomy" id="652676"/>
    <lineage>
        <taxon>unclassified sequences</taxon>
        <taxon>metagenomes</taxon>
        <taxon>ecological metagenomes</taxon>
    </lineage>
</organism>
<dbReference type="Pfam" id="PF03924">
    <property type="entry name" value="CHASE"/>
    <property type="match status" value="1"/>
</dbReference>
<evidence type="ECO:0000259" key="12">
    <source>
        <dbReference type="PROSITE" id="PS50112"/>
    </source>
</evidence>
<dbReference type="Pfam" id="PF02518">
    <property type="entry name" value="HATPase_c"/>
    <property type="match status" value="1"/>
</dbReference>
<reference evidence="14" key="1">
    <citation type="submission" date="2018-06" db="EMBL/GenBank/DDBJ databases">
        <authorList>
            <person name="Zhirakovskaya E."/>
        </authorList>
    </citation>
    <scope>NUCLEOTIDE SEQUENCE</scope>
</reference>
<dbReference type="GO" id="GO:0000155">
    <property type="term" value="F:phosphorelay sensor kinase activity"/>
    <property type="evidence" value="ECO:0007669"/>
    <property type="project" value="InterPro"/>
</dbReference>
<evidence type="ECO:0000256" key="5">
    <source>
        <dbReference type="ARBA" id="ARBA00022679"/>
    </source>
</evidence>
<dbReference type="Gene3D" id="3.30.450.350">
    <property type="entry name" value="CHASE domain"/>
    <property type="match status" value="1"/>
</dbReference>
<keyword evidence="5" id="KW-0808">Transferase</keyword>
<dbReference type="CDD" id="cd00130">
    <property type="entry name" value="PAS"/>
    <property type="match status" value="1"/>
</dbReference>
<dbReference type="InterPro" id="IPR036890">
    <property type="entry name" value="HATPase_C_sf"/>
</dbReference>
<dbReference type="Gene3D" id="3.30.565.10">
    <property type="entry name" value="Histidine kinase-like ATPase, C-terminal domain"/>
    <property type="match status" value="1"/>
</dbReference>
<dbReference type="InterPro" id="IPR035965">
    <property type="entry name" value="PAS-like_dom_sf"/>
</dbReference>
<dbReference type="SUPFAM" id="SSF55785">
    <property type="entry name" value="PYP-like sensor domain (PAS domain)"/>
    <property type="match status" value="2"/>
</dbReference>
<dbReference type="SMART" id="SM00086">
    <property type="entry name" value="PAC"/>
    <property type="match status" value="2"/>
</dbReference>
<evidence type="ECO:0000256" key="9">
    <source>
        <dbReference type="ARBA" id="ARBA00023136"/>
    </source>
</evidence>
<sequence>MAYLSRFKQILFISLLVFLVGLLVTDLRHKNLHQQELESLNEHFDRYALDAYLTLKRALQHEQLRLKSLATVFDVLDHVSRETFDQYAQVLLSSGESIQSLQWVEMVSDSERIVFEQRLQKEGFDGFQIISVRDGKRIAAPHAQQYAVVNYIYPFERNKSALGLDIYSSPYQKEGLIQAALSGDIVASPPIRLVQTPNSSLSVVLSRPHYDSSGLLKGYVNLILNPEVFWQGVVRATGLESHLHYQLYDQEMKERPYFIANRSMLEGGGGFFRLHDFLVLIGDRTWRFEVMGDVSHLAEYKEHGKEGGLTFLLFGVLLSALFAALVFIWLKYRQEKQITLSKLQAQELRYKALFEQSSNAFYVLDAKGDVLDVNSEAIELMGYSKEQLLTMNYADIDINCTEENRCTATYWKDMDSRCFFESRHQCQDGQVLLVEVSVTKFALGQQTMISLFVRDLTVRLSYKALEQVVNQSMKALEEQKKAFQTVFEKSADGIFITEGRHVLNCNEATLKIFGYPSKEALLSCPNRVFAPKFQPDGELSYRKGSRMLAICYERGFHRYEWVNRRSNGEIFWSDVVLTAIEYYGKPVIHIAFRDITQRKKLEAEALAAKETAVQANLAKSEFLANISHEIRTPLHGILGYAQMGSTRIENLDSQKLKRYFDTIYSSGQRLLVLLNDVLDSAKLESGLMQFHFQVQNINEVISLCIQEQESLLSAKKNEIIFAEFAQVAYFDRVRMAQVLSNLISNAIRFSPEGGKIVIQTEQVGDREIKVAIMDEGPGFEVEEMQTIFEHFVQGQNNHGSTDGTGLGLAISREIIQAHHGHIWVENRLKNSQIVGANVSFTLTVDKKSWLKNAP</sequence>
<dbReference type="CDD" id="cd00082">
    <property type="entry name" value="HisKA"/>
    <property type="match status" value="1"/>
</dbReference>
<dbReference type="Pfam" id="PF00989">
    <property type="entry name" value="PAS"/>
    <property type="match status" value="1"/>
</dbReference>
<keyword evidence="9 10" id="KW-0472">Membrane</keyword>
<dbReference type="PRINTS" id="PR00344">
    <property type="entry name" value="BCTRLSENSOR"/>
</dbReference>
<evidence type="ECO:0000256" key="4">
    <source>
        <dbReference type="ARBA" id="ARBA00022553"/>
    </source>
</evidence>
<keyword evidence="6 10" id="KW-0812">Transmembrane</keyword>
<dbReference type="GO" id="GO:0009927">
    <property type="term" value="F:histidine phosphotransfer kinase activity"/>
    <property type="evidence" value="ECO:0007669"/>
    <property type="project" value="TreeGrafter"/>
</dbReference>
<evidence type="ECO:0000256" key="3">
    <source>
        <dbReference type="ARBA" id="ARBA00012438"/>
    </source>
</evidence>
<dbReference type="PROSITE" id="PS50839">
    <property type="entry name" value="CHASE"/>
    <property type="match status" value="1"/>
</dbReference>
<keyword evidence="7" id="KW-0418">Kinase</keyword>
<dbReference type="NCBIfam" id="TIGR00229">
    <property type="entry name" value="sensory_box"/>
    <property type="match status" value="2"/>
</dbReference>
<dbReference type="EMBL" id="UOFB01000160">
    <property type="protein sequence ID" value="VAW46803.1"/>
    <property type="molecule type" value="Genomic_DNA"/>
</dbReference>
<evidence type="ECO:0000256" key="10">
    <source>
        <dbReference type="SAM" id="Phobius"/>
    </source>
</evidence>
<evidence type="ECO:0000313" key="14">
    <source>
        <dbReference type="EMBL" id="VAW46803.1"/>
    </source>
</evidence>
<dbReference type="PROSITE" id="PS50109">
    <property type="entry name" value="HIS_KIN"/>
    <property type="match status" value="1"/>
</dbReference>
<dbReference type="InterPro" id="IPR042240">
    <property type="entry name" value="CHASE_sf"/>
</dbReference>
<dbReference type="InterPro" id="IPR001610">
    <property type="entry name" value="PAC"/>
</dbReference>
<dbReference type="GO" id="GO:0006355">
    <property type="term" value="P:regulation of DNA-templated transcription"/>
    <property type="evidence" value="ECO:0007669"/>
    <property type="project" value="InterPro"/>
</dbReference>
<feature type="transmembrane region" description="Helical" evidence="10">
    <location>
        <begin position="309"/>
        <end position="330"/>
    </location>
</feature>
<keyword evidence="8 10" id="KW-1133">Transmembrane helix</keyword>
<feature type="domain" description="CHASE" evidence="13">
    <location>
        <begin position="75"/>
        <end position="249"/>
    </location>
</feature>
<dbReference type="Pfam" id="PF13426">
    <property type="entry name" value="PAS_9"/>
    <property type="match status" value="1"/>
</dbReference>
<dbReference type="InterPro" id="IPR003594">
    <property type="entry name" value="HATPase_dom"/>
</dbReference>
<name>A0A3B0W305_9ZZZZ</name>
<dbReference type="Gene3D" id="1.10.287.130">
    <property type="match status" value="1"/>
</dbReference>
<dbReference type="InterPro" id="IPR003661">
    <property type="entry name" value="HisK_dim/P_dom"/>
</dbReference>
<dbReference type="CDD" id="cd00075">
    <property type="entry name" value="HATPase"/>
    <property type="match status" value="1"/>
</dbReference>
<dbReference type="SUPFAM" id="SSF55874">
    <property type="entry name" value="ATPase domain of HSP90 chaperone/DNA topoisomerase II/histidine kinase"/>
    <property type="match status" value="1"/>
</dbReference>
<dbReference type="InterPro" id="IPR000014">
    <property type="entry name" value="PAS"/>
</dbReference>
<dbReference type="PANTHER" id="PTHR43047:SF72">
    <property type="entry name" value="OSMOSENSING HISTIDINE PROTEIN KINASE SLN1"/>
    <property type="match status" value="1"/>
</dbReference>
<dbReference type="PROSITE" id="PS50112">
    <property type="entry name" value="PAS"/>
    <property type="match status" value="1"/>
</dbReference>
<comment type="catalytic activity">
    <reaction evidence="1">
        <text>ATP + protein L-histidine = ADP + protein N-phospho-L-histidine.</text>
        <dbReference type="EC" id="2.7.13.3"/>
    </reaction>
</comment>
<dbReference type="InterPro" id="IPR013767">
    <property type="entry name" value="PAS_fold"/>
</dbReference>
<dbReference type="GO" id="GO:0005886">
    <property type="term" value="C:plasma membrane"/>
    <property type="evidence" value="ECO:0007669"/>
    <property type="project" value="TreeGrafter"/>
</dbReference>
<evidence type="ECO:0000256" key="7">
    <source>
        <dbReference type="ARBA" id="ARBA00022777"/>
    </source>
</evidence>
<keyword evidence="4" id="KW-0597">Phosphoprotein</keyword>
<protein>
    <recommendedName>
        <fullName evidence="3">histidine kinase</fullName>
        <ecNumber evidence="3">2.7.13.3</ecNumber>
    </recommendedName>
</protein>
<proteinExistence type="predicted"/>
<accession>A0A3B0W305</accession>
<dbReference type="InterPro" id="IPR005467">
    <property type="entry name" value="His_kinase_dom"/>
</dbReference>
<feature type="transmembrane region" description="Helical" evidence="10">
    <location>
        <begin position="6"/>
        <end position="25"/>
    </location>
</feature>
<gene>
    <name evidence="14" type="ORF">MNBD_GAMMA04-48</name>
</gene>
<dbReference type="InterPro" id="IPR004358">
    <property type="entry name" value="Sig_transdc_His_kin-like_C"/>
</dbReference>
<evidence type="ECO:0000256" key="6">
    <source>
        <dbReference type="ARBA" id="ARBA00022692"/>
    </source>
</evidence>
<dbReference type="SUPFAM" id="SSF47384">
    <property type="entry name" value="Homodimeric domain of signal transducing histidine kinase"/>
    <property type="match status" value="1"/>
</dbReference>
<evidence type="ECO:0000256" key="8">
    <source>
        <dbReference type="ARBA" id="ARBA00022989"/>
    </source>
</evidence>
<evidence type="ECO:0000259" key="11">
    <source>
        <dbReference type="PROSITE" id="PS50109"/>
    </source>
</evidence>